<evidence type="ECO:0000259" key="3">
    <source>
        <dbReference type="Pfam" id="PF01656"/>
    </source>
</evidence>
<sequence length="264" mass="27564">MTALALHPTPAPLEKRLLTVASGKGGVGKTWLAITLAHALALRGRKVLLFDGDLGLANVDIQLGLMPTRDLGDVLSGSTALVDAVTPFDIDAAQPVHFDILAGRSGSGSLAGLGKDAILGVRQALVQAAAKYDDVILDLGAGIDQPVAILANHGGTCLVVVTPEPTAITDAYAFIKVRRLRDPAADIRLAINGVASRREGEQTYQTLAKACASFLKFTPPLAGMVHRDPKVRDAIRAQTALLTRSPECPAAHDVTALARALRPA</sequence>
<dbReference type="InterPro" id="IPR025501">
    <property type="entry name" value="MinD_FleN"/>
</dbReference>
<dbReference type="CDD" id="cd02038">
    <property type="entry name" value="FlhG-like"/>
    <property type="match status" value="1"/>
</dbReference>
<accession>A0A4D7CB39</accession>
<protein>
    <submittedName>
        <fullName evidence="4">MinD/ParA family protein</fullName>
    </submittedName>
</protein>
<keyword evidence="5" id="KW-1185">Reference proteome</keyword>
<gene>
    <name evidence="4" type="ORF">E6W36_02705</name>
</gene>
<dbReference type="Proteomes" id="UP000298714">
    <property type="component" value="Chromosome"/>
</dbReference>
<dbReference type="GO" id="GO:0016887">
    <property type="term" value="F:ATP hydrolysis activity"/>
    <property type="evidence" value="ECO:0007669"/>
    <property type="project" value="TreeGrafter"/>
</dbReference>
<name>A0A4D7CB39_9SPHN</name>
<keyword evidence="2" id="KW-0067">ATP-binding</keyword>
<dbReference type="GO" id="GO:0051782">
    <property type="term" value="P:negative regulation of cell division"/>
    <property type="evidence" value="ECO:0007669"/>
    <property type="project" value="TreeGrafter"/>
</dbReference>
<evidence type="ECO:0000256" key="1">
    <source>
        <dbReference type="ARBA" id="ARBA00022741"/>
    </source>
</evidence>
<evidence type="ECO:0000313" key="4">
    <source>
        <dbReference type="EMBL" id="QCI78906.1"/>
    </source>
</evidence>
<proteinExistence type="predicted"/>
<evidence type="ECO:0000313" key="5">
    <source>
        <dbReference type="Proteomes" id="UP000298714"/>
    </source>
</evidence>
<dbReference type="KEGG" id="hgn:E6W36_02705"/>
<organism evidence="4 5">
    <name type="scientific">Hankyongella ginsenosidimutans</name>
    <dbReference type="NCBI Taxonomy" id="1763828"/>
    <lineage>
        <taxon>Bacteria</taxon>
        <taxon>Pseudomonadati</taxon>
        <taxon>Pseudomonadota</taxon>
        <taxon>Alphaproteobacteria</taxon>
        <taxon>Sphingomonadales</taxon>
        <taxon>Sphingomonadaceae</taxon>
        <taxon>Hankyongella</taxon>
    </lineage>
</organism>
<dbReference type="EMBL" id="CP039704">
    <property type="protein sequence ID" value="QCI78906.1"/>
    <property type="molecule type" value="Genomic_DNA"/>
</dbReference>
<dbReference type="PANTHER" id="PTHR43384">
    <property type="entry name" value="SEPTUM SITE-DETERMINING PROTEIN MIND HOMOLOG, CHLOROPLASTIC-RELATED"/>
    <property type="match status" value="1"/>
</dbReference>
<feature type="domain" description="CobQ/CobB/MinD/ParA nucleotide binding" evidence="3">
    <location>
        <begin position="18"/>
        <end position="235"/>
    </location>
</feature>
<dbReference type="AlphaFoldDB" id="A0A4D7CB39"/>
<keyword evidence="1" id="KW-0547">Nucleotide-binding</keyword>
<dbReference type="Gene3D" id="3.40.50.300">
    <property type="entry name" value="P-loop containing nucleotide triphosphate hydrolases"/>
    <property type="match status" value="1"/>
</dbReference>
<dbReference type="RefSeq" id="WP_222873683.1">
    <property type="nucleotide sequence ID" value="NZ_CP039704.1"/>
</dbReference>
<dbReference type="PANTHER" id="PTHR43384:SF4">
    <property type="entry name" value="CELLULOSE BIOSYNTHESIS PROTEIN BCSQ-RELATED"/>
    <property type="match status" value="1"/>
</dbReference>
<dbReference type="SUPFAM" id="SSF52540">
    <property type="entry name" value="P-loop containing nucleoside triphosphate hydrolases"/>
    <property type="match status" value="1"/>
</dbReference>
<dbReference type="InterPro" id="IPR050625">
    <property type="entry name" value="ParA/MinD_ATPase"/>
</dbReference>
<dbReference type="GO" id="GO:0005829">
    <property type="term" value="C:cytosol"/>
    <property type="evidence" value="ECO:0007669"/>
    <property type="project" value="TreeGrafter"/>
</dbReference>
<reference evidence="5" key="1">
    <citation type="submission" date="2019-04" db="EMBL/GenBank/DDBJ databases">
        <title>Complete genome sequence of Sphingomonas sp. W1-2-3.</title>
        <authorList>
            <person name="Im W.T."/>
        </authorList>
    </citation>
    <scope>NUCLEOTIDE SEQUENCE [LARGE SCALE GENOMIC DNA]</scope>
    <source>
        <strain evidence="5">W1-2-3</strain>
    </source>
</reference>
<dbReference type="GO" id="GO:0005524">
    <property type="term" value="F:ATP binding"/>
    <property type="evidence" value="ECO:0007669"/>
    <property type="project" value="UniProtKB-KW"/>
</dbReference>
<dbReference type="InterPro" id="IPR033875">
    <property type="entry name" value="FlhG"/>
</dbReference>
<dbReference type="PIRSF" id="PIRSF003092">
    <property type="entry name" value="MinD"/>
    <property type="match status" value="1"/>
</dbReference>
<dbReference type="GO" id="GO:0009898">
    <property type="term" value="C:cytoplasmic side of plasma membrane"/>
    <property type="evidence" value="ECO:0007669"/>
    <property type="project" value="TreeGrafter"/>
</dbReference>
<dbReference type="InterPro" id="IPR002586">
    <property type="entry name" value="CobQ/CobB/MinD/ParA_Nub-bd_dom"/>
</dbReference>
<dbReference type="InterPro" id="IPR027417">
    <property type="entry name" value="P-loop_NTPase"/>
</dbReference>
<evidence type="ECO:0000256" key="2">
    <source>
        <dbReference type="ARBA" id="ARBA00022840"/>
    </source>
</evidence>
<dbReference type="Pfam" id="PF01656">
    <property type="entry name" value="CbiA"/>
    <property type="match status" value="1"/>
</dbReference>